<gene>
    <name evidence="2" type="ORF">GCM10010346_26090</name>
</gene>
<keyword evidence="3" id="KW-1185">Reference proteome</keyword>
<dbReference type="EMBL" id="BMVO01000006">
    <property type="protein sequence ID" value="GHB01936.1"/>
    <property type="molecule type" value="Genomic_DNA"/>
</dbReference>
<sequence>MAAADPVIWSTSRFWTVSCIQVPAFDTKLATDHQRMLRYLSERHGEWSSARLFAGRPKRRRRAGATASRTGAGLGAGPAGKEGTVTYSEDEPGLKWRNGGSS</sequence>
<proteinExistence type="predicted"/>
<accession>A0ABQ3DL46</accession>
<comment type="caution">
    <text evidence="2">The sequence shown here is derived from an EMBL/GenBank/DDBJ whole genome shotgun (WGS) entry which is preliminary data.</text>
</comment>
<name>A0ABQ3DL46_9ACTN</name>
<reference evidence="3" key="1">
    <citation type="journal article" date="2019" name="Int. J. Syst. Evol. Microbiol.">
        <title>The Global Catalogue of Microorganisms (GCM) 10K type strain sequencing project: providing services to taxonomists for standard genome sequencing and annotation.</title>
        <authorList>
            <consortium name="The Broad Institute Genomics Platform"/>
            <consortium name="The Broad Institute Genome Sequencing Center for Infectious Disease"/>
            <person name="Wu L."/>
            <person name="Ma J."/>
        </authorList>
    </citation>
    <scope>NUCLEOTIDE SEQUENCE [LARGE SCALE GENOMIC DNA]</scope>
    <source>
        <strain evidence="3">JCM 4737</strain>
    </source>
</reference>
<feature type="region of interest" description="Disordered" evidence="1">
    <location>
        <begin position="52"/>
        <end position="102"/>
    </location>
</feature>
<evidence type="ECO:0000313" key="3">
    <source>
        <dbReference type="Proteomes" id="UP000599437"/>
    </source>
</evidence>
<evidence type="ECO:0000256" key="1">
    <source>
        <dbReference type="SAM" id="MobiDB-lite"/>
    </source>
</evidence>
<protein>
    <submittedName>
        <fullName evidence="2">Uncharacterized protein</fullName>
    </submittedName>
</protein>
<dbReference type="Proteomes" id="UP000599437">
    <property type="component" value="Unassembled WGS sequence"/>
</dbReference>
<evidence type="ECO:0000313" key="2">
    <source>
        <dbReference type="EMBL" id="GHB01936.1"/>
    </source>
</evidence>
<organism evidence="2 3">
    <name type="scientific">Streptomyces chryseus</name>
    <dbReference type="NCBI Taxonomy" id="68186"/>
    <lineage>
        <taxon>Bacteria</taxon>
        <taxon>Bacillati</taxon>
        <taxon>Actinomycetota</taxon>
        <taxon>Actinomycetes</taxon>
        <taxon>Kitasatosporales</taxon>
        <taxon>Streptomycetaceae</taxon>
        <taxon>Streptomyces</taxon>
    </lineage>
</organism>